<keyword evidence="10" id="KW-1185">Reference proteome</keyword>
<dbReference type="InterPro" id="IPR004761">
    <property type="entry name" value="Spore_GerAB"/>
</dbReference>
<feature type="transmembrane region" description="Helical" evidence="8">
    <location>
        <begin position="314"/>
        <end position="334"/>
    </location>
</feature>
<evidence type="ECO:0000256" key="4">
    <source>
        <dbReference type="ARBA" id="ARBA00022544"/>
    </source>
</evidence>
<feature type="transmembrane region" description="Helical" evidence="8">
    <location>
        <begin position="346"/>
        <end position="366"/>
    </location>
</feature>
<dbReference type="PANTHER" id="PTHR34975">
    <property type="entry name" value="SPORE GERMINATION PROTEIN A2"/>
    <property type="match status" value="1"/>
</dbReference>
<evidence type="ECO:0000313" key="10">
    <source>
        <dbReference type="Proteomes" id="UP001258181"/>
    </source>
</evidence>
<dbReference type="RefSeq" id="WP_310258164.1">
    <property type="nucleotide sequence ID" value="NZ_JAVDWA010000002.1"/>
</dbReference>
<evidence type="ECO:0000313" key="9">
    <source>
        <dbReference type="EMBL" id="MDR7072859.1"/>
    </source>
</evidence>
<dbReference type="Proteomes" id="UP001258181">
    <property type="component" value="Unassembled WGS sequence"/>
</dbReference>
<feature type="transmembrane region" description="Helical" evidence="8">
    <location>
        <begin position="45"/>
        <end position="66"/>
    </location>
</feature>
<accession>A0ABU1U065</accession>
<feature type="transmembrane region" description="Helical" evidence="8">
    <location>
        <begin position="274"/>
        <end position="302"/>
    </location>
</feature>
<sequence>MSSRFHLFDRTAVMGSGYILAMVNRMQMLYYVLILPKHLVHPYMMAGILGVGFLSQINLSILSKYLTSNYFVLGYHGFVQLFSEKMVRFFAFLGIFFILMKVIVTTLGYVEIVHQFMFPSMKTNWLIFVLIASGFYIASQGMEKTIRLSIIGFLATIWVILVYIPYFMPPIAKTHHLYPLVPGEGLLHSWYGLLMVWSALSGPEYLVCLGPWIGPKEKILRGMSIGNALSVFEYLVLFAACILYYGSPYLEKISFPVVNMIRYLQSPVFERVDIILISLNMIYFLYFIALFLLCLYGAIRIAAGRININTNRKGFLVCVIAVFIGMLVINGWYWREGQELNVWMTLQLWLGAITYLLVPSVLAIAMKWKRGQSR</sequence>
<evidence type="ECO:0000256" key="8">
    <source>
        <dbReference type="SAM" id="Phobius"/>
    </source>
</evidence>
<dbReference type="PANTHER" id="PTHR34975:SF2">
    <property type="entry name" value="SPORE GERMINATION PROTEIN A2"/>
    <property type="match status" value="1"/>
</dbReference>
<reference evidence="9 10" key="1">
    <citation type="submission" date="2023-07" db="EMBL/GenBank/DDBJ databases">
        <title>Sorghum-associated microbial communities from plants grown in Nebraska, USA.</title>
        <authorList>
            <person name="Schachtman D."/>
        </authorList>
    </citation>
    <scope>NUCLEOTIDE SEQUENCE [LARGE SCALE GENOMIC DNA]</scope>
    <source>
        <strain evidence="9 10">BE211</strain>
    </source>
</reference>
<evidence type="ECO:0000256" key="6">
    <source>
        <dbReference type="ARBA" id="ARBA00022989"/>
    </source>
</evidence>
<feature type="transmembrane region" description="Helical" evidence="8">
    <location>
        <begin position="188"/>
        <end position="213"/>
    </location>
</feature>
<organism evidence="9 10">
    <name type="scientific">Fictibacillus barbaricus</name>
    <dbReference type="NCBI Taxonomy" id="182136"/>
    <lineage>
        <taxon>Bacteria</taxon>
        <taxon>Bacillati</taxon>
        <taxon>Bacillota</taxon>
        <taxon>Bacilli</taxon>
        <taxon>Bacillales</taxon>
        <taxon>Fictibacillaceae</taxon>
        <taxon>Fictibacillus</taxon>
    </lineage>
</organism>
<feature type="transmembrane region" description="Helical" evidence="8">
    <location>
        <begin position="225"/>
        <end position="246"/>
    </location>
</feature>
<keyword evidence="7 8" id="KW-0472">Membrane</keyword>
<proteinExistence type="inferred from homology"/>
<evidence type="ECO:0000256" key="2">
    <source>
        <dbReference type="ARBA" id="ARBA00007998"/>
    </source>
</evidence>
<name>A0ABU1U065_9BACL</name>
<keyword evidence="4" id="KW-0309">Germination</keyword>
<feature type="transmembrane region" description="Helical" evidence="8">
    <location>
        <begin position="12"/>
        <end position="33"/>
    </location>
</feature>
<evidence type="ECO:0000256" key="1">
    <source>
        <dbReference type="ARBA" id="ARBA00004141"/>
    </source>
</evidence>
<feature type="transmembrane region" description="Helical" evidence="8">
    <location>
        <begin position="87"/>
        <end position="110"/>
    </location>
</feature>
<dbReference type="EMBL" id="JAVDWA010000002">
    <property type="protein sequence ID" value="MDR7072859.1"/>
    <property type="molecule type" value="Genomic_DNA"/>
</dbReference>
<evidence type="ECO:0000256" key="5">
    <source>
        <dbReference type="ARBA" id="ARBA00022692"/>
    </source>
</evidence>
<dbReference type="Pfam" id="PF03845">
    <property type="entry name" value="Spore_permease"/>
    <property type="match status" value="1"/>
</dbReference>
<keyword evidence="6 8" id="KW-1133">Transmembrane helix</keyword>
<evidence type="ECO:0000256" key="7">
    <source>
        <dbReference type="ARBA" id="ARBA00023136"/>
    </source>
</evidence>
<comment type="subcellular location">
    <subcellularLocation>
        <location evidence="1">Membrane</location>
        <topology evidence="1">Multi-pass membrane protein</topology>
    </subcellularLocation>
</comment>
<gene>
    <name evidence="9" type="ORF">J2X07_001836</name>
</gene>
<feature type="transmembrane region" description="Helical" evidence="8">
    <location>
        <begin position="150"/>
        <end position="168"/>
    </location>
</feature>
<keyword evidence="3" id="KW-0813">Transport</keyword>
<protein>
    <submittedName>
        <fullName evidence="9">Uncharacterized protein</fullName>
    </submittedName>
</protein>
<comment type="caution">
    <text evidence="9">The sequence shown here is derived from an EMBL/GenBank/DDBJ whole genome shotgun (WGS) entry which is preliminary data.</text>
</comment>
<feature type="transmembrane region" description="Helical" evidence="8">
    <location>
        <begin position="116"/>
        <end position="138"/>
    </location>
</feature>
<comment type="similarity">
    <text evidence="2">Belongs to the amino acid-polyamine-organocation (APC) superfamily. Spore germination protein (SGP) (TC 2.A.3.9) family.</text>
</comment>
<keyword evidence="5 8" id="KW-0812">Transmembrane</keyword>
<evidence type="ECO:0000256" key="3">
    <source>
        <dbReference type="ARBA" id="ARBA00022448"/>
    </source>
</evidence>